<evidence type="ECO:0000313" key="3">
    <source>
        <dbReference type="Proteomes" id="UP000016636"/>
    </source>
</evidence>
<feature type="transmembrane region" description="Helical" evidence="1">
    <location>
        <begin position="94"/>
        <end position="117"/>
    </location>
</feature>
<evidence type="ECO:0000313" key="2">
    <source>
        <dbReference type="EMBL" id="ERJ23527.1"/>
    </source>
</evidence>
<protein>
    <submittedName>
        <fullName evidence="2">Putative polysaccharide biosynthesis protein</fullName>
    </submittedName>
</protein>
<dbReference type="Pfam" id="PF13440">
    <property type="entry name" value="Polysacc_synt_3"/>
    <property type="match status" value="1"/>
</dbReference>
<dbReference type="PATRIC" id="fig|1242966.3.peg.356"/>
<proteinExistence type="predicted"/>
<dbReference type="EMBL" id="ANNE01000003">
    <property type="protein sequence ID" value="ERJ23527.1"/>
    <property type="molecule type" value="Genomic_DNA"/>
</dbReference>
<dbReference type="RefSeq" id="WP_021083827.1">
    <property type="nucleotide sequence ID" value="NZ_ANNE01000003.1"/>
</dbReference>
<feature type="transmembrane region" description="Helical" evidence="1">
    <location>
        <begin position="259"/>
        <end position="281"/>
    </location>
</feature>
<evidence type="ECO:0000256" key="1">
    <source>
        <dbReference type="SAM" id="Phobius"/>
    </source>
</evidence>
<accession>U2F020</accession>
<dbReference type="InterPro" id="IPR052556">
    <property type="entry name" value="PolySynth_Transporter"/>
</dbReference>
<feature type="transmembrane region" description="Helical" evidence="1">
    <location>
        <begin position="302"/>
        <end position="330"/>
    </location>
</feature>
<dbReference type="AlphaFoldDB" id="U2F020"/>
<feature type="transmembrane region" description="Helical" evidence="1">
    <location>
        <begin position="54"/>
        <end position="73"/>
    </location>
</feature>
<dbReference type="PANTHER" id="PTHR43424:SF1">
    <property type="entry name" value="LOCUS PUTATIVE PROTEIN 1-RELATED"/>
    <property type="match status" value="1"/>
</dbReference>
<reference evidence="2 3" key="1">
    <citation type="journal article" date="2013" name="BMC Genomics">
        <title>Comparative genomics of Campylobacter concisus isolates reveals genetic diversity and provides insights into disease association.</title>
        <authorList>
            <person name="Deshpande N.P."/>
            <person name="Kaakoush N.O."/>
            <person name="Wilkins M.R."/>
            <person name="Mitchell H.M."/>
        </authorList>
    </citation>
    <scope>NUCLEOTIDE SEQUENCE [LARGE SCALE GENOMIC DNA]</scope>
    <source>
        <strain evidence="2 3">UNSW3</strain>
    </source>
</reference>
<feature type="transmembrane region" description="Helical" evidence="1">
    <location>
        <begin position="394"/>
        <end position="414"/>
    </location>
</feature>
<organism evidence="2 3">
    <name type="scientific">Campylobacter concisus UNSW3</name>
    <dbReference type="NCBI Taxonomy" id="1242966"/>
    <lineage>
        <taxon>Bacteria</taxon>
        <taxon>Pseudomonadati</taxon>
        <taxon>Campylobacterota</taxon>
        <taxon>Epsilonproteobacteria</taxon>
        <taxon>Campylobacterales</taxon>
        <taxon>Campylobacteraceae</taxon>
        <taxon>Campylobacter</taxon>
    </lineage>
</organism>
<name>U2F020_9BACT</name>
<sequence length="437" mass="50300">MMKKIKSLRSNNEFMKYFNNTSYLLFDKIFKMVISFFVVIYLTRYLGPERFGLLSYAQSFVSIFIAFASLGLSQIIVRDIVNDQNNVDKVLGTAFFMMFASSIISMGVIFILSFFIYKESQTRLLVNIVAITVIFQVFYILIESFFQARVLSKYIVLASNTGFVISSSIKILLVYFSMPLMYFAYALVFDSLFLALSCLFIYNYKGGNILGWKIEKVLLKKYIKISIPMLMVSITAFIYTRTDQIMIKHMLGDDANGNYAAAIRVSELFYFIPSIIVASIYPKLVELKLQNQDSYLKLLEKLYRLVLWISIPIALIMTFCSSFIITILYGEKFASAPHILSVLSWCIIFASIDAVFVKILYVEKFESRYLYKSTFGVLINIVLNYILINTHGVVGAAMATLITLICVSYVFDLLDPKLREYYYLKLVCWTPLNNIKE</sequence>
<comment type="caution">
    <text evidence="2">The sequence shown here is derived from an EMBL/GenBank/DDBJ whole genome shotgun (WGS) entry which is preliminary data.</text>
</comment>
<feature type="transmembrane region" description="Helical" evidence="1">
    <location>
        <begin position="182"/>
        <end position="202"/>
    </location>
</feature>
<gene>
    <name evidence="2" type="ORF">UNSW3_902</name>
</gene>
<feature type="transmembrane region" description="Helical" evidence="1">
    <location>
        <begin position="369"/>
        <end position="388"/>
    </location>
</feature>
<keyword evidence="1" id="KW-0472">Membrane</keyword>
<feature type="transmembrane region" description="Helical" evidence="1">
    <location>
        <begin position="21"/>
        <end position="42"/>
    </location>
</feature>
<dbReference type="CDD" id="cd13128">
    <property type="entry name" value="MATE_Wzx_like"/>
    <property type="match status" value="1"/>
</dbReference>
<feature type="transmembrane region" description="Helical" evidence="1">
    <location>
        <begin position="154"/>
        <end position="176"/>
    </location>
</feature>
<dbReference type="Proteomes" id="UP000016636">
    <property type="component" value="Unassembled WGS sequence"/>
</dbReference>
<feature type="transmembrane region" description="Helical" evidence="1">
    <location>
        <begin position="342"/>
        <end position="362"/>
    </location>
</feature>
<feature type="transmembrane region" description="Helical" evidence="1">
    <location>
        <begin position="222"/>
        <end position="239"/>
    </location>
</feature>
<feature type="transmembrane region" description="Helical" evidence="1">
    <location>
        <begin position="123"/>
        <end position="142"/>
    </location>
</feature>
<dbReference type="PANTHER" id="PTHR43424">
    <property type="entry name" value="LOCUS PUTATIVE PROTEIN 1-RELATED"/>
    <property type="match status" value="1"/>
</dbReference>
<keyword evidence="1" id="KW-1133">Transmembrane helix</keyword>
<keyword evidence="1" id="KW-0812">Transmembrane</keyword>